<dbReference type="OrthoDB" id="343582at2759"/>
<feature type="compositionally biased region" description="Low complexity" evidence="15">
    <location>
        <begin position="476"/>
        <end position="485"/>
    </location>
</feature>
<dbReference type="EMBL" id="CH916375">
    <property type="protein sequence ID" value="EDV98215.1"/>
    <property type="molecule type" value="Genomic_DNA"/>
</dbReference>
<keyword evidence="5" id="KW-0507">mRNA processing</keyword>
<evidence type="ECO:0000256" key="15">
    <source>
        <dbReference type="SAM" id="MobiDB-lite"/>
    </source>
</evidence>
<dbReference type="GO" id="GO:0005737">
    <property type="term" value="C:cytoplasm"/>
    <property type="evidence" value="ECO:0007669"/>
    <property type="project" value="TreeGrafter"/>
</dbReference>
<evidence type="ECO:0000313" key="17">
    <source>
        <dbReference type="EMBL" id="EDV98215.1"/>
    </source>
</evidence>
<evidence type="ECO:0000256" key="5">
    <source>
        <dbReference type="ARBA" id="ARBA00022664"/>
    </source>
</evidence>
<feature type="region of interest" description="Disordered" evidence="15">
    <location>
        <begin position="333"/>
        <end position="565"/>
    </location>
</feature>
<feature type="compositionally biased region" description="Basic and acidic residues" evidence="15">
    <location>
        <begin position="1727"/>
        <end position="1744"/>
    </location>
</feature>
<dbReference type="GO" id="GO:0000993">
    <property type="term" value="F:RNA polymerase II complex binding"/>
    <property type="evidence" value="ECO:0007669"/>
    <property type="project" value="InterPro"/>
</dbReference>
<feature type="compositionally biased region" description="Basic and acidic residues" evidence="15">
    <location>
        <begin position="497"/>
        <end position="511"/>
    </location>
</feature>
<dbReference type="PANTHER" id="PTHR15921:SF3">
    <property type="entry name" value="PRE-MRNA CLEAVAGE COMPLEX 2 PROTEIN PCF11"/>
    <property type="match status" value="1"/>
</dbReference>
<feature type="compositionally biased region" description="Basic and acidic residues" evidence="15">
    <location>
        <begin position="945"/>
        <end position="956"/>
    </location>
</feature>
<dbReference type="CDD" id="cd16982">
    <property type="entry name" value="CID_Pcf11"/>
    <property type="match status" value="1"/>
</dbReference>
<dbReference type="FunFam" id="1.25.40.90:FF:000015">
    <property type="entry name" value="Pre-mRNA cleavage complex 2 protein Pcf11"/>
    <property type="match status" value="1"/>
</dbReference>
<dbReference type="eggNOG" id="KOG2071">
    <property type="taxonomic scope" value="Eukaryota"/>
</dbReference>
<evidence type="ECO:0000259" key="16">
    <source>
        <dbReference type="PROSITE" id="PS51391"/>
    </source>
</evidence>
<feature type="compositionally biased region" description="Low complexity" evidence="15">
    <location>
        <begin position="514"/>
        <end position="543"/>
    </location>
</feature>
<dbReference type="Gene3D" id="1.25.40.90">
    <property type="match status" value="1"/>
</dbReference>
<evidence type="ECO:0000256" key="2">
    <source>
        <dbReference type="ARBA" id="ARBA00022481"/>
    </source>
</evidence>
<evidence type="ECO:0000256" key="9">
    <source>
        <dbReference type="ARBA" id="ARBA00023242"/>
    </source>
</evidence>
<dbReference type="Pfam" id="PF21936">
    <property type="entry name" value="Pcf11_C"/>
    <property type="match status" value="1"/>
</dbReference>
<dbReference type="InterPro" id="IPR047415">
    <property type="entry name" value="Pcf11_CID"/>
</dbReference>
<feature type="compositionally biased region" description="Low complexity" evidence="15">
    <location>
        <begin position="592"/>
        <end position="636"/>
    </location>
</feature>
<comment type="subunit">
    <text evidence="11">Associates with the phosphorylated CTD domain of POLR2A /RNA polymerase II.</text>
</comment>
<feature type="region of interest" description="Disordered" evidence="15">
    <location>
        <begin position="927"/>
        <end position="1040"/>
    </location>
</feature>
<keyword evidence="4" id="KW-0597">Phosphoprotein</keyword>
<reference evidence="17 18" key="1">
    <citation type="journal article" date="2007" name="Nature">
        <title>Evolution of genes and genomes on the Drosophila phylogeny.</title>
        <authorList>
            <consortium name="Drosophila 12 Genomes Consortium"/>
            <person name="Clark A.G."/>
            <person name="Eisen M.B."/>
            <person name="Smith D.R."/>
            <person name="Bergman C.M."/>
            <person name="Oliver B."/>
            <person name="Markow T.A."/>
            <person name="Kaufman T.C."/>
            <person name="Kellis M."/>
            <person name="Gelbart W."/>
            <person name="Iyer V.N."/>
            <person name="Pollard D.A."/>
            <person name="Sackton T.B."/>
            <person name="Larracuente A.M."/>
            <person name="Singh N.D."/>
            <person name="Abad J.P."/>
            <person name="Abt D.N."/>
            <person name="Adryan B."/>
            <person name="Aguade M."/>
            <person name="Akashi H."/>
            <person name="Anderson W.W."/>
            <person name="Aquadro C.F."/>
            <person name="Ardell D.H."/>
            <person name="Arguello R."/>
            <person name="Artieri C.G."/>
            <person name="Barbash D.A."/>
            <person name="Barker D."/>
            <person name="Barsanti P."/>
            <person name="Batterham P."/>
            <person name="Batzoglou S."/>
            <person name="Begun D."/>
            <person name="Bhutkar A."/>
            <person name="Blanco E."/>
            <person name="Bosak S.A."/>
            <person name="Bradley R.K."/>
            <person name="Brand A.D."/>
            <person name="Brent M.R."/>
            <person name="Brooks A.N."/>
            <person name="Brown R.H."/>
            <person name="Butlin R.K."/>
            <person name="Caggese C."/>
            <person name="Calvi B.R."/>
            <person name="Bernardo de Carvalho A."/>
            <person name="Caspi A."/>
            <person name="Castrezana S."/>
            <person name="Celniker S.E."/>
            <person name="Chang J.L."/>
            <person name="Chapple C."/>
            <person name="Chatterji S."/>
            <person name="Chinwalla A."/>
            <person name="Civetta A."/>
            <person name="Clifton S.W."/>
            <person name="Comeron J.M."/>
            <person name="Costello J.C."/>
            <person name="Coyne J.A."/>
            <person name="Daub J."/>
            <person name="David R.G."/>
            <person name="Delcher A.L."/>
            <person name="Delehaunty K."/>
            <person name="Do C.B."/>
            <person name="Ebling H."/>
            <person name="Edwards K."/>
            <person name="Eickbush T."/>
            <person name="Evans J.D."/>
            <person name="Filipski A."/>
            <person name="Findeiss S."/>
            <person name="Freyhult E."/>
            <person name="Fulton L."/>
            <person name="Fulton R."/>
            <person name="Garcia A.C."/>
            <person name="Gardiner A."/>
            <person name="Garfield D.A."/>
            <person name="Garvin B.E."/>
            <person name="Gibson G."/>
            <person name="Gilbert D."/>
            <person name="Gnerre S."/>
            <person name="Godfrey J."/>
            <person name="Good R."/>
            <person name="Gotea V."/>
            <person name="Gravely B."/>
            <person name="Greenberg A.J."/>
            <person name="Griffiths-Jones S."/>
            <person name="Gross S."/>
            <person name="Guigo R."/>
            <person name="Gustafson E.A."/>
            <person name="Haerty W."/>
            <person name="Hahn M.W."/>
            <person name="Halligan D.L."/>
            <person name="Halpern A.L."/>
            <person name="Halter G.M."/>
            <person name="Han M.V."/>
            <person name="Heger A."/>
            <person name="Hillier L."/>
            <person name="Hinrichs A.S."/>
            <person name="Holmes I."/>
            <person name="Hoskins R.A."/>
            <person name="Hubisz M.J."/>
            <person name="Hultmark D."/>
            <person name="Huntley M.A."/>
            <person name="Jaffe D.B."/>
            <person name="Jagadeeshan S."/>
            <person name="Jeck W.R."/>
            <person name="Johnson J."/>
            <person name="Jones C.D."/>
            <person name="Jordan W.C."/>
            <person name="Karpen G.H."/>
            <person name="Kataoka E."/>
            <person name="Keightley P.D."/>
            <person name="Kheradpour P."/>
            <person name="Kirkness E.F."/>
            <person name="Koerich L.B."/>
            <person name="Kristiansen K."/>
            <person name="Kudrna D."/>
            <person name="Kulathinal R.J."/>
            <person name="Kumar S."/>
            <person name="Kwok R."/>
            <person name="Lander E."/>
            <person name="Langley C.H."/>
            <person name="Lapoint R."/>
            <person name="Lazzaro B.P."/>
            <person name="Lee S.J."/>
            <person name="Levesque L."/>
            <person name="Li R."/>
            <person name="Lin C.F."/>
            <person name="Lin M.F."/>
            <person name="Lindblad-Toh K."/>
            <person name="Llopart A."/>
            <person name="Long M."/>
            <person name="Low L."/>
            <person name="Lozovsky E."/>
            <person name="Lu J."/>
            <person name="Luo M."/>
            <person name="Machado C.A."/>
            <person name="Makalowski W."/>
            <person name="Marzo M."/>
            <person name="Matsuda M."/>
            <person name="Matzkin L."/>
            <person name="McAllister B."/>
            <person name="McBride C.S."/>
            <person name="McKernan B."/>
            <person name="McKernan K."/>
            <person name="Mendez-Lago M."/>
            <person name="Minx P."/>
            <person name="Mollenhauer M.U."/>
            <person name="Montooth K."/>
            <person name="Mount S.M."/>
            <person name="Mu X."/>
            <person name="Myers E."/>
            <person name="Negre B."/>
            <person name="Newfeld S."/>
            <person name="Nielsen R."/>
            <person name="Noor M.A."/>
            <person name="O'Grady P."/>
            <person name="Pachter L."/>
            <person name="Papaceit M."/>
            <person name="Parisi M.J."/>
            <person name="Parisi M."/>
            <person name="Parts L."/>
            <person name="Pedersen J.S."/>
            <person name="Pesole G."/>
            <person name="Phillippy A.M."/>
            <person name="Ponting C.P."/>
            <person name="Pop M."/>
            <person name="Porcelli D."/>
            <person name="Powell J.R."/>
            <person name="Prohaska S."/>
            <person name="Pruitt K."/>
            <person name="Puig M."/>
            <person name="Quesneville H."/>
            <person name="Ram K.R."/>
            <person name="Rand D."/>
            <person name="Rasmussen M.D."/>
            <person name="Reed L.K."/>
            <person name="Reenan R."/>
            <person name="Reily A."/>
            <person name="Remington K.A."/>
            <person name="Rieger T.T."/>
            <person name="Ritchie M.G."/>
            <person name="Robin C."/>
            <person name="Rogers Y.H."/>
            <person name="Rohde C."/>
            <person name="Rozas J."/>
            <person name="Rubenfield M.J."/>
            <person name="Ruiz A."/>
            <person name="Russo S."/>
            <person name="Salzberg S.L."/>
            <person name="Sanchez-Gracia A."/>
            <person name="Saranga D.J."/>
            <person name="Sato H."/>
            <person name="Schaeffer S.W."/>
            <person name="Schatz M.C."/>
            <person name="Schlenke T."/>
            <person name="Schwartz R."/>
            <person name="Segarra C."/>
            <person name="Singh R.S."/>
            <person name="Sirot L."/>
            <person name="Sirota M."/>
            <person name="Sisneros N.B."/>
            <person name="Smith C.D."/>
            <person name="Smith T.F."/>
            <person name="Spieth J."/>
            <person name="Stage D.E."/>
            <person name="Stark A."/>
            <person name="Stephan W."/>
            <person name="Strausberg R.L."/>
            <person name="Strempel S."/>
            <person name="Sturgill D."/>
            <person name="Sutton G."/>
            <person name="Sutton G.G."/>
            <person name="Tao W."/>
            <person name="Teichmann S."/>
            <person name="Tobari Y.N."/>
            <person name="Tomimura Y."/>
            <person name="Tsolas J.M."/>
            <person name="Valente V.L."/>
            <person name="Venter E."/>
            <person name="Venter J.C."/>
            <person name="Vicario S."/>
            <person name="Vieira F.G."/>
            <person name="Vilella A.J."/>
            <person name="Villasante A."/>
            <person name="Walenz B."/>
            <person name="Wang J."/>
            <person name="Wasserman M."/>
            <person name="Watts T."/>
            <person name="Wilson D."/>
            <person name="Wilson R.K."/>
            <person name="Wing R.A."/>
            <person name="Wolfner M.F."/>
            <person name="Wong A."/>
            <person name="Wong G.K."/>
            <person name="Wu C.I."/>
            <person name="Wu G."/>
            <person name="Yamamoto D."/>
            <person name="Yang H.P."/>
            <person name="Yang S.P."/>
            <person name="Yorke J.A."/>
            <person name="Yoshida K."/>
            <person name="Zdobnov E."/>
            <person name="Zhang P."/>
            <person name="Zhang Y."/>
            <person name="Zimin A.V."/>
            <person name="Baldwin J."/>
            <person name="Abdouelleil A."/>
            <person name="Abdulkadir J."/>
            <person name="Abebe A."/>
            <person name="Abera B."/>
            <person name="Abreu J."/>
            <person name="Acer S.C."/>
            <person name="Aftuck L."/>
            <person name="Alexander A."/>
            <person name="An P."/>
            <person name="Anderson E."/>
            <person name="Anderson S."/>
            <person name="Arachi H."/>
            <person name="Azer M."/>
            <person name="Bachantsang P."/>
            <person name="Barry A."/>
            <person name="Bayul T."/>
            <person name="Berlin A."/>
            <person name="Bessette D."/>
            <person name="Bloom T."/>
            <person name="Blye J."/>
            <person name="Boguslavskiy L."/>
            <person name="Bonnet C."/>
            <person name="Boukhgalter B."/>
            <person name="Bourzgui I."/>
            <person name="Brown A."/>
            <person name="Cahill P."/>
            <person name="Channer S."/>
            <person name="Cheshatsang Y."/>
            <person name="Chuda L."/>
            <person name="Citroen M."/>
            <person name="Collymore A."/>
            <person name="Cooke P."/>
            <person name="Costello M."/>
            <person name="D'Aco K."/>
            <person name="Daza R."/>
            <person name="De Haan G."/>
            <person name="DeGray S."/>
            <person name="DeMaso C."/>
            <person name="Dhargay N."/>
            <person name="Dooley K."/>
            <person name="Dooley E."/>
            <person name="Doricent M."/>
            <person name="Dorje P."/>
            <person name="Dorjee K."/>
            <person name="Dupes A."/>
            <person name="Elong R."/>
            <person name="Falk J."/>
            <person name="Farina A."/>
            <person name="Faro S."/>
            <person name="Ferguson D."/>
            <person name="Fisher S."/>
            <person name="Foley C.D."/>
            <person name="Franke A."/>
            <person name="Friedrich D."/>
            <person name="Gadbois L."/>
            <person name="Gearin G."/>
            <person name="Gearin C.R."/>
            <person name="Giannoukos G."/>
            <person name="Goode T."/>
            <person name="Graham J."/>
            <person name="Grandbois E."/>
            <person name="Grewal S."/>
            <person name="Gyaltsen K."/>
            <person name="Hafez N."/>
            <person name="Hagos B."/>
            <person name="Hall J."/>
            <person name="Henson C."/>
            <person name="Hollinger A."/>
            <person name="Honan T."/>
            <person name="Huard M.D."/>
            <person name="Hughes L."/>
            <person name="Hurhula B."/>
            <person name="Husby M.E."/>
            <person name="Kamat A."/>
            <person name="Kanga B."/>
            <person name="Kashin S."/>
            <person name="Khazanovich D."/>
            <person name="Kisner P."/>
            <person name="Lance K."/>
            <person name="Lara M."/>
            <person name="Lee W."/>
            <person name="Lennon N."/>
            <person name="Letendre F."/>
            <person name="LeVine R."/>
            <person name="Lipovsky A."/>
            <person name="Liu X."/>
            <person name="Liu J."/>
            <person name="Liu S."/>
            <person name="Lokyitsang T."/>
            <person name="Lokyitsang Y."/>
            <person name="Lubonja R."/>
            <person name="Lui A."/>
            <person name="MacDonald P."/>
            <person name="Magnisalis V."/>
            <person name="Maru K."/>
            <person name="Matthews C."/>
            <person name="McCusker W."/>
            <person name="McDonough S."/>
            <person name="Mehta T."/>
            <person name="Meldrim J."/>
            <person name="Meneus L."/>
            <person name="Mihai O."/>
            <person name="Mihalev A."/>
            <person name="Mihova T."/>
            <person name="Mittelman R."/>
            <person name="Mlenga V."/>
            <person name="Montmayeur A."/>
            <person name="Mulrain L."/>
            <person name="Navidi A."/>
            <person name="Naylor J."/>
            <person name="Negash T."/>
            <person name="Nguyen T."/>
            <person name="Nguyen N."/>
            <person name="Nicol R."/>
            <person name="Norbu C."/>
            <person name="Norbu N."/>
            <person name="Novod N."/>
            <person name="O'Neill B."/>
            <person name="Osman S."/>
            <person name="Markiewicz E."/>
            <person name="Oyono O.L."/>
            <person name="Patti C."/>
            <person name="Phunkhang P."/>
            <person name="Pierre F."/>
            <person name="Priest M."/>
            <person name="Raghuraman S."/>
            <person name="Rege F."/>
            <person name="Reyes R."/>
            <person name="Rise C."/>
            <person name="Rogov P."/>
            <person name="Ross K."/>
            <person name="Ryan E."/>
            <person name="Settipalli S."/>
            <person name="Shea T."/>
            <person name="Sherpa N."/>
            <person name="Shi L."/>
            <person name="Shih D."/>
            <person name="Sparrow T."/>
            <person name="Spaulding J."/>
            <person name="Stalker J."/>
            <person name="Stange-Thomann N."/>
            <person name="Stavropoulos S."/>
            <person name="Stone C."/>
            <person name="Strader C."/>
            <person name="Tesfaye S."/>
            <person name="Thomson T."/>
            <person name="Thoulutsang Y."/>
            <person name="Thoulutsang D."/>
            <person name="Topham K."/>
            <person name="Topping I."/>
            <person name="Tsamla T."/>
            <person name="Vassiliev H."/>
            <person name="Vo A."/>
            <person name="Wangchuk T."/>
            <person name="Wangdi T."/>
            <person name="Weiand M."/>
            <person name="Wilkinson J."/>
            <person name="Wilson A."/>
            <person name="Yadav S."/>
            <person name="Young G."/>
            <person name="Yu Q."/>
            <person name="Zembek L."/>
            <person name="Zhong D."/>
            <person name="Zimmer A."/>
            <person name="Zwirko Z."/>
            <person name="Jaffe D.B."/>
            <person name="Alvarez P."/>
            <person name="Brockman W."/>
            <person name="Butler J."/>
            <person name="Chin C."/>
            <person name="Gnerre S."/>
            <person name="Grabherr M."/>
            <person name="Kleber M."/>
            <person name="Mauceli E."/>
            <person name="MacCallum I."/>
        </authorList>
    </citation>
    <scope>NUCLEOTIDE SEQUENCE [LARGE SCALE GENOMIC DNA]</scope>
    <source>
        <strain evidence="18">Tucson 15287-2541.00</strain>
    </source>
</reference>
<feature type="region of interest" description="Disordered" evidence="15">
    <location>
        <begin position="677"/>
        <end position="742"/>
    </location>
</feature>
<evidence type="ECO:0000256" key="14">
    <source>
        <dbReference type="SAM" id="Coils"/>
    </source>
</evidence>
<feature type="compositionally biased region" description="Low complexity" evidence="15">
    <location>
        <begin position="1002"/>
        <end position="1019"/>
    </location>
</feature>
<evidence type="ECO:0000256" key="12">
    <source>
        <dbReference type="ARBA" id="ARBA00068814"/>
    </source>
</evidence>
<dbReference type="Pfam" id="PF04818">
    <property type="entry name" value="CID"/>
    <property type="match status" value="1"/>
</dbReference>
<dbReference type="PROSITE" id="PS51391">
    <property type="entry name" value="CID"/>
    <property type="match status" value="1"/>
</dbReference>
<feature type="region of interest" description="Disordered" evidence="15">
    <location>
        <begin position="1522"/>
        <end position="1552"/>
    </location>
</feature>
<feature type="compositionally biased region" description="Polar residues" evidence="15">
    <location>
        <begin position="462"/>
        <end position="474"/>
    </location>
</feature>
<feature type="compositionally biased region" description="Low complexity" evidence="15">
    <location>
        <begin position="2002"/>
        <end position="2045"/>
    </location>
</feature>
<dbReference type="InterPro" id="IPR008942">
    <property type="entry name" value="ENTH_VHS"/>
</dbReference>
<proteinExistence type="predicted"/>
<dbReference type="Proteomes" id="UP000001070">
    <property type="component" value="Unassembled WGS sequence"/>
</dbReference>
<keyword evidence="6" id="KW-0832">Ubl conjugation</keyword>
<feature type="region of interest" description="Disordered" evidence="15">
    <location>
        <begin position="1649"/>
        <end position="1673"/>
    </location>
</feature>
<feature type="region of interest" description="Disordered" evidence="15">
    <location>
        <begin position="582"/>
        <end position="636"/>
    </location>
</feature>
<feature type="compositionally biased region" description="Low complexity" evidence="15">
    <location>
        <begin position="677"/>
        <end position="697"/>
    </location>
</feature>
<dbReference type="SMART" id="SM00582">
    <property type="entry name" value="RPR"/>
    <property type="match status" value="1"/>
</dbReference>
<evidence type="ECO:0000256" key="7">
    <source>
        <dbReference type="ARBA" id="ARBA00022990"/>
    </source>
</evidence>
<keyword evidence="7" id="KW-0007">Acetylation</keyword>
<dbReference type="OMA" id="QYHGGFN"/>
<feature type="region of interest" description="Disordered" evidence="15">
    <location>
        <begin position="1693"/>
        <end position="1770"/>
    </location>
</feature>
<feature type="region of interest" description="Disordered" evidence="15">
    <location>
        <begin position="2002"/>
        <end position="2059"/>
    </location>
</feature>
<comment type="function">
    <text evidence="10">Component of pre-mRNA cleavage complex II, which promotes transcription termination by RNA polymerase II.</text>
</comment>
<dbReference type="FunCoup" id="B4JW77">
    <property type="interactions" value="1763"/>
</dbReference>
<dbReference type="STRING" id="7222.B4JW77"/>
<keyword evidence="2" id="KW-0488">Methylation</keyword>
<evidence type="ECO:0000256" key="8">
    <source>
        <dbReference type="ARBA" id="ARBA00023054"/>
    </source>
</evidence>
<feature type="compositionally biased region" description="Low complexity" evidence="15">
    <location>
        <begin position="427"/>
        <end position="455"/>
    </location>
</feature>
<feature type="region of interest" description="Disordered" evidence="15">
    <location>
        <begin position="1902"/>
        <end position="1923"/>
    </location>
</feature>
<name>B4JW77_DROGR</name>
<feature type="compositionally biased region" description="Basic residues" evidence="15">
    <location>
        <begin position="971"/>
        <end position="983"/>
    </location>
</feature>
<comment type="subcellular location">
    <subcellularLocation>
        <location evidence="1">Nucleus</location>
    </subcellularLocation>
</comment>
<feature type="compositionally biased region" description="Low complexity" evidence="15">
    <location>
        <begin position="407"/>
        <end position="418"/>
    </location>
</feature>
<sequence>MEHILQSYPEDARRIGEEYLSSLTDLNCNSKPLINMLTMLAEENINFAQIIVRVVEYHISQVPPEFKLPILYLIDSIIKNVKSSYVQLFGQCIVNIFLNAFESVQHSPSSVLEKVRERMYLLRQTWNEVFPPTKMYALDVKVKRLDNNWPITAKPIQPNKIHVNPAIHVNPDFLKTGMVSMPLTKELPMEEMLQVKTRELLELKKRKLELELEQTNMHLMQQERQIHQTADTIGVAPPGMGMPAPVVAALRPPGMEPAATVVPPMYPGSSIRPPVRPMMPVVGQQSSFANKPKVHPVNPAMVNTVRPRDPRLARQMQPQQMAAPVMRSVADPRLVDGSHKSGSAISAHKSSRSRSKSPTRSSSKSKSSSSSNHHSSSSSNRKRSESKSSTSSSGSGDGTRHKISNISSQSPTKRSSSSRYAHNGNGNSPASSSTTSSSSKRKSSSPAAASSSSNSPLKSMKRNQSTHNKNTHTTSRSKSSAASNERSSRSRSPVYSRDVDMRSVERSKSPEPKAATATQGATPAAAAPSTETTQPEATAAAPANDLEKRPRPSTSPHIDASSMDVDLRPMNFAQLAALSSIIRPTTPPPPAITTATVSKKATTTTITADTSSTTTNASSASNATATTTSNSCSSSKLPTKVSFKIQKPFNKLEKSTANLSTATLLTATTTTTTAAAADTTAVSSKQSSPAPASSSSATVELVVPLGNKGAGEKRSAVQLPTDADSDEDDKLQQPQQKRSKSAKLDALFGSEDVDLRRALPAKQPMLVTGGVIVVEDDSMDNWEVNKQTAKPLSPVKKPTLDELRAKLAKTVRHNNKLSKLDKSKDHVVAQRLKLLSELKSNDDSQEAHDEKMRTILSQAQEMFENHGMNQEQYKDLVTKVVVMNESSKGLKEMRRREAAAAAVNNDEDDLEMERNAARDAVLRKRIPKLKGNENHHQHATGSPRSDGEPRYEEQQPEKLQQQQQQAPPKQTKTKRDGKRRKPSKWGEQVDPAAAQRAAWQLQQQQQQQQQNNNNNNNNNKRMPQSNILPGGGGFRGMPWQHPPLVMQQAVAPPPPQPPSMLTMPPVPPVVNITKAINSLDNPMADVVRSITIDGGSKEIRFYNQVAIIFMDGDEPHEIGFQQGQRAIYIDHNNEPLALSFNDDYKPFQLDGQLHRIRFGHPSRELYIDDHWYEIYFGGPPVSLPIGNKLHVLKAEGPPPNVDIGRVRRDLVVGKINMIVDAHTIVPLFLDGRQQTFHLGAEQHSLQFVDSFLYALLDGQLQKLEYGGLPKSMKLNGGRNCFIRFGTLPKSVQAGKTHVQDMVYIKTEAPAEPPQPPPLPVVIAPAQPPPIVNPLEQQQPAVADVASAVSLPDATAALSNLNIDELFKKLVSSGIIGAPAAATVTATTAAGVGANKPVSSLPALEASSTVSKDAAAVAAPSTEEPIKRIDLQKPDTIKTRQAAVIATLYLGMQCSSCGVRFPPEQTIKYSQHLDWHFRQNRRERDSTRKTTSSRWFYDLNDWRQYEEIEDIEERERNFLESQGQQLGGLGPNDGSDEVSQQRSLDSPVPSCAAGAEDVDRSCDMCHERFEQFYNEELEEWHLRSAIRVDEKTYHPLCYEDYKASLNPPAPVVGVITDGVESSQANGDVDMLNLSDDNAMDTLIKLEDDSDDGKKMLSVDDDDDDDVIVLPNEEPSVTEIVDDDDDEEYVPATVTRTAETELGDSDEQKDKPTATSSSPSGEQDQQQQQEKDNELEKKELDKKNANESDVDVEIQEPNIPFTDLDTYVEKEPMPMLQVKIKEEPKDDDEEDEDDGFEDVGTVVQLLPLPEDEISIHSSETQTQTIESSASPATLERPASVASLSLPAANEDELELESLAAATTEADFNGENAQEAHNLSAAGLAPALPLASIVNKIKINITKNTSSNSHNSASTTTTTTTMTPMTSADSSQVSAISVIGYSANADGQHQQQQQQNSIQTISTIPVLCGGNTFVPKIATSSSNCSTNAPPSNISSISVIGSTYGSSNNNSSGSNNGATHTTTSSMGGPGAATAAATSGTSSAAGQKSTTPPPPKAAVEAIDPEPVIELKPALRNVTLKKTKKVQNGVETSGLCSIM</sequence>
<dbReference type="KEGG" id="dgr:6569091"/>
<evidence type="ECO:0000256" key="6">
    <source>
        <dbReference type="ARBA" id="ARBA00022843"/>
    </source>
</evidence>
<dbReference type="GO" id="GO:0003729">
    <property type="term" value="F:mRNA binding"/>
    <property type="evidence" value="ECO:0007669"/>
    <property type="project" value="InterPro"/>
</dbReference>
<evidence type="ECO:0000256" key="10">
    <source>
        <dbReference type="ARBA" id="ARBA00057101"/>
    </source>
</evidence>
<gene>
    <name evidence="17" type="primary">Dgri\GH22985</name>
    <name evidence="17" type="ORF">Dgri_GH22985</name>
</gene>
<protein>
    <recommendedName>
        <fullName evidence="12">Pre-mRNA cleavage complex 2 protein Pcf11</fullName>
    </recommendedName>
    <alternativeName>
        <fullName evidence="13">Pre-mRNA cleavage complex II protein Pcf11</fullName>
    </alternativeName>
</protein>
<dbReference type="InParanoid" id="B4JW77"/>
<evidence type="ECO:0000256" key="13">
    <source>
        <dbReference type="ARBA" id="ARBA00083113"/>
    </source>
</evidence>
<feature type="coiled-coil region" evidence="14">
    <location>
        <begin position="193"/>
        <end position="225"/>
    </location>
</feature>
<evidence type="ECO:0000256" key="4">
    <source>
        <dbReference type="ARBA" id="ARBA00022553"/>
    </source>
</evidence>
<feature type="compositionally biased region" description="Low complexity" evidence="15">
    <location>
        <begin position="358"/>
        <end position="379"/>
    </location>
</feature>
<feature type="compositionally biased region" description="Low complexity" evidence="15">
    <location>
        <begin position="957"/>
        <end position="970"/>
    </location>
</feature>
<keyword evidence="3" id="KW-1017">Isopeptide bond</keyword>
<dbReference type="InterPro" id="IPR006569">
    <property type="entry name" value="CID_dom"/>
</dbReference>
<evidence type="ECO:0000256" key="1">
    <source>
        <dbReference type="ARBA" id="ARBA00004123"/>
    </source>
</evidence>
<dbReference type="InterPro" id="IPR045154">
    <property type="entry name" value="PCF11-like"/>
</dbReference>
<dbReference type="GO" id="GO:0005849">
    <property type="term" value="C:mRNA cleavage factor complex"/>
    <property type="evidence" value="ECO:0007669"/>
    <property type="project" value="TreeGrafter"/>
</dbReference>
<organism evidence="18">
    <name type="scientific">Drosophila grimshawi</name>
    <name type="common">Hawaiian fruit fly</name>
    <name type="synonym">Idiomyia grimshawi</name>
    <dbReference type="NCBI Taxonomy" id="7222"/>
    <lineage>
        <taxon>Eukaryota</taxon>
        <taxon>Metazoa</taxon>
        <taxon>Ecdysozoa</taxon>
        <taxon>Arthropoda</taxon>
        <taxon>Hexapoda</taxon>
        <taxon>Insecta</taxon>
        <taxon>Pterygota</taxon>
        <taxon>Neoptera</taxon>
        <taxon>Endopterygota</taxon>
        <taxon>Diptera</taxon>
        <taxon>Brachycera</taxon>
        <taxon>Muscomorpha</taxon>
        <taxon>Ephydroidea</taxon>
        <taxon>Drosophilidae</taxon>
        <taxon>Drosophila</taxon>
        <taxon>Hawaiian Drosophila</taxon>
    </lineage>
</organism>
<dbReference type="HOGENOM" id="CLU_000976_1_0_1"/>
<evidence type="ECO:0000256" key="3">
    <source>
        <dbReference type="ARBA" id="ARBA00022499"/>
    </source>
</evidence>
<keyword evidence="18" id="KW-1185">Reference proteome</keyword>
<keyword evidence="8 14" id="KW-0175">Coiled coil</keyword>
<feature type="domain" description="CID" evidence="16">
    <location>
        <begin position="11"/>
        <end position="146"/>
    </location>
</feature>
<evidence type="ECO:0000313" key="18">
    <source>
        <dbReference type="Proteomes" id="UP000001070"/>
    </source>
</evidence>
<accession>B4JW77</accession>
<dbReference type="GO" id="GO:0006369">
    <property type="term" value="P:termination of RNA polymerase II transcription"/>
    <property type="evidence" value="ECO:0007669"/>
    <property type="project" value="InterPro"/>
</dbReference>
<keyword evidence="9" id="KW-0539">Nucleus</keyword>
<dbReference type="PANTHER" id="PTHR15921">
    <property type="entry name" value="PRE-MRNA CLEAVAGE COMPLEX II"/>
    <property type="match status" value="1"/>
</dbReference>
<evidence type="ECO:0000256" key="11">
    <source>
        <dbReference type="ARBA" id="ARBA00063659"/>
    </source>
</evidence>
<dbReference type="InterPro" id="IPR054127">
    <property type="entry name" value="Pcf11_C"/>
</dbReference>
<dbReference type="SUPFAM" id="SSF48464">
    <property type="entry name" value="ENTH/VHS domain"/>
    <property type="match status" value="1"/>
</dbReference>
<dbReference type="PhylomeDB" id="B4JW77"/>
<dbReference type="GO" id="GO:0031124">
    <property type="term" value="P:mRNA 3'-end processing"/>
    <property type="evidence" value="ECO:0007669"/>
    <property type="project" value="InterPro"/>
</dbReference>